<feature type="domain" description="Pre-mRNA-splicing factor 3" evidence="7">
    <location>
        <begin position="109"/>
        <end position="319"/>
    </location>
</feature>
<keyword evidence="9" id="KW-1185">Reference proteome</keyword>
<evidence type="ECO:0000256" key="5">
    <source>
        <dbReference type="SAM" id="MobiDB-lite"/>
    </source>
</evidence>
<dbReference type="VEuPathDB" id="TriTrypDB:TRSC58_00321"/>
<name>A0A061JC23_TRYRA</name>
<evidence type="ECO:0000256" key="2">
    <source>
        <dbReference type="ARBA" id="ARBA00022664"/>
    </source>
</evidence>
<evidence type="ECO:0000313" key="8">
    <source>
        <dbReference type="EMBL" id="ESL11920.1"/>
    </source>
</evidence>
<organism evidence="8 9">
    <name type="scientific">Trypanosoma rangeli SC58</name>
    <dbReference type="NCBI Taxonomy" id="429131"/>
    <lineage>
        <taxon>Eukaryota</taxon>
        <taxon>Discoba</taxon>
        <taxon>Euglenozoa</taxon>
        <taxon>Kinetoplastea</taxon>
        <taxon>Metakinetoplastina</taxon>
        <taxon>Trypanosomatida</taxon>
        <taxon>Trypanosomatidae</taxon>
        <taxon>Trypanosoma</taxon>
        <taxon>Herpetosoma</taxon>
    </lineage>
</organism>
<evidence type="ECO:0000259" key="7">
    <source>
        <dbReference type="Pfam" id="PF08572"/>
    </source>
</evidence>
<keyword evidence="2" id="KW-0507">mRNA processing</keyword>
<dbReference type="PANTHER" id="PTHR14212">
    <property type="entry name" value="U4/U6-ASSOCIATED RNA SPLICING FACTOR-RELATED"/>
    <property type="match status" value="1"/>
</dbReference>
<accession>A0A061JC23</accession>
<feature type="compositionally biased region" description="Basic and acidic residues" evidence="5">
    <location>
        <begin position="233"/>
        <end position="253"/>
    </location>
</feature>
<evidence type="ECO:0000256" key="1">
    <source>
        <dbReference type="ARBA" id="ARBA00004123"/>
    </source>
</evidence>
<evidence type="ECO:0000256" key="4">
    <source>
        <dbReference type="ARBA" id="ARBA00023242"/>
    </source>
</evidence>
<dbReference type="Proteomes" id="UP000031737">
    <property type="component" value="Unassembled WGS sequence"/>
</dbReference>
<evidence type="ECO:0000259" key="6">
    <source>
        <dbReference type="Pfam" id="PF06544"/>
    </source>
</evidence>
<feature type="domain" description="Small nuclear ribonucleoprotein Prp3 C-terminal" evidence="6">
    <location>
        <begin position="345"/>
        <end position="484"/>
    </location>
</feature>
<dbReference type="Pfam" id="PF06544">
    <property type="entry name" value="Prp3_C"/>
    <property type="match status" value="1"/>
</dbReference>
<dbReference type="AlphaFoldDB" id="A0A061JC23"/>
<dbReference type="GO" id="GO:0046540">
    <property type="term" value="C:U4/U6 x U5 tri-snRNP complex"/>
    <property type="evidence" value="ECO:0007669"/>
    <property type="project" value="InterPro"/>
</dbReference>
<dbReference type="InterPro" id="IPR010541">
    <property type="entry name" value="Prp3_C"/>
</dbReference>
<dbReference type="GO" id="GO:0000398">
    <property type="term" value="P:mRNA splicing, via spliceosome"/>
    <property type="evidence" value="ECO:0007669"/>
    <property type="project" value="InterPro"/>
</dbReference>
<reference evidence="8 9" key="1">
    <citation type="submission" date="2013-07" db="EMBL/GenBank/DDBJ databases">
        <authorList>
            <person name="Stoco P.H."/>
            <person name="Wagner G."/>
            <person name="Gerber A."/>
            <person name="Zaha A."/>
            <person name="Thompson C."/>
            <person name="Bartholomeu D.C."/>
            <person name="Luckemeyer D.D."/>
            <person name="Bahia D."/>
            <person name="Loreto E."/>
            <person name="Prestes E.B."/>
            <person name="Lima F.M."/>
            <person name="Rodrigues-Luiz G."/>
            <person name="Vallejo G.A."/>
            <person name="Filho J.F."/>
            <person name="Monteiro K.M."/>
            <person name="Tyler K.M."/>
            <person name="de Almeida L.G."/>
            <person name="Ortiz M.F."/>
            <person name="Siervo M.A."/>
            <person name="de Moraes M.H."/>
            <person name="Cunha O.L."/>
            <person name="Mendonca-Neto R."/>
            <person name="Silva R."/>
            <person name="Teixeira S.M."/>
            <person name="Murta S.M."/>
            <person name="Sincero T.C."/>
            <person name="Mendes T.A."/>
            <person name="Urmenyi T.P."/>
            <person name="Silva V.G."/>
            <person name="da Rocha W.D."/>
            <person name="Andersson B."/>
            <person name="Romanha A.J."/>
            <person name="Steindel M."/>
            <person name="de Vasconcelos A.T."/>
            <person name="Grisard E.C."/>
        </authorList>
    </citation>
    <scope>NUCLEOTIDE SEQUENCE [LARGE SCALE GENOMIC DNA]</scope>
    <source>
        <strain evidence="8 9">SC58</strain>
    </source>
</reference>
<dbReference type="EMBL" id="AUPL01000321">
    <property type="protein sequence ID" value="ESL11920.1"/>
    <property type="molecule type" value="Genomic_DNA"/>
</dbReference>
<comment type="subcellular location">
    <subcellularLocation>
        <location evidence="1">Nucleus</location>
    </subcellularLocation>
</comment>
<comment type="caution">
    <text evidence="8">The sequence shown here is derived from an EMBL/GenBank/DDBJ whole genome shotgun (WGS) entry which is preliminary data.</text>
</comment>
<dbReference type="InterPro" id="IPR013881">
    <property type="entry name" value="Pre-mRNA_splic_Prp3_dom"/>
</dbReference>
<dbReference type="OrthoDB" id="273214at2759"/>
<dbReference type="InterPro" id="IPR027104">
    <property type="entry name" value="Prp3"/>
</dbReference>
<proteinExistence type="predicted"/>
<feature type="region of interest" description="Disordered" evidence="5">
    <location>
        <begin position="233"/>
        <end position="265"/>
    </location>
</feature>
<keyword evidence="3" id="KW-0508">mRNA splicing</keyword>
<keyword evidence="4" id="KW-0539">Nucleus</keyword>
<sequence>MASKRPQRRPINIDNDADIDFSAVAKAAPTRPTVSPALLQHTVAEATQKQQDDALVPLQAVDPRLSSYAHRAAPRRRVGFGGPPAVLPASNSTASSGGAEDVKSNKEVLDAFWREDAARQEEESHPTRRERYEKELRALCCAGSAAPHQIHSFLDQFFADGVPDVEPWDLWALSMPRYSLANLVLGKLDHVHHPVLPETHYSQHYHHRVEERPAVMKVVKTREELRAERRERLRKAKEERDRARRAARQEQPHEAANVGGALTAASLGPTAKDRLTNSNLRFNLFDESVMNPLSTENKIFSQYQERFFEHQRRNYERHVAAIPQQIEKRNRDLKRHAEEQPVFRAYRIFPIFTPAHLGKLRNFANDGLLRGFVLWICQCDALVVLTGGEVAVRHLERWILEKMRWDAPETTAVRLMTCPLQDAATFSFVSAKSRKRGRQPAQTTKQTAEETQAQRVSTKGADGTEHVYMNFVDSVQEGESFMRSVPTEGPWRDLSHVWRAALAFGVGCDKDGS</sequence>
<feature type="region of interest" description="Disordered" evidence="5">
    <location>
        <begin position="432"/>
        <end position="459"/>
    </location>
</feature>
<gene>
    <name evidence="8" type="ORF">TRSC58_00321</name>
</gene>
<feature type="compositionally biased region" description="Low complexity" evidence="5">
    <location>
        <begin position="441"/>
        <end position="454"/>
    </location>
</feature>
<evidence type="ECO:0000256" key="3">
    <source>
        <dbReference type="ARBA" id="ARBA00023187"/>
    </source>
</evidence>
<evidence type="ECO:0000313" key="9">
    <source>
        <dbReference type="Proteomes" id="UP000031737"/>
    </source>
</evidence>
<dbReference type="PANTHER" id="PTHR14212:SF0">
    <property type="entry name" value="U4_U6 SMALL NUCLEAR RIBONUCLEOPROTEIN PRP3"/>
    <property type="match status" value="1"/>
</dbReference>
<protein>
    <submittedName>
        <fullName evidence="8">Uncharacterized protein</fullName>
    </submittedName>
</protein>
<dbReference type="Pfam" id="PF08572">
    <property type="entry name" value="PRP3"/>
    <property type="match status" value="1"/>
</dbReference>